<dbReference type="RefSeq" id="WP_166918920.1">
    <property type="nucleotide sequence ID" value="NZ_JAASRN010000002.1"/>
</dbReference>
<dbReference type="Proteomes" id="UP000537126">
    <property type="component" value="Unassembled WGS sequence"/>
</dbReference>
<proteinExistence type="predicted"/>
<evidence type="ECO:0000256" key="1">
    <source>
        <dbReference type="SAM" id="Phobius"/>
    </source>
</evidence>
<protein>
    <recommendedName>
        <fullName evidence="4">DUF5683 domain-containing protein</fullName>
    </recommendedName>
</protein>
<evidence type="ECO:0008006" key="4">
    <source>
        <dbReference type="Google" id="ProtNLM"/>
    </source>
</evidence>
<keyword evidence="1" id="KW-0812">Transmembrane</keyword>
<gene>
    <name evidence="2" type="ORF">FHS56_001156</name>
</gene>
<keyword evidence="1" id="KW-0472">Membrane</keyword>
<keyword evidence="1" id="KW-1133">Transmembrane helix</keyword>
<evidence type="ECO:0000313" key="3">
    <source>
        <dbReference type="Proteomes" id="UP000537126"/>
    </source>
</evidence>
<feature type="transmembrane region" description="Helical" evidence="1">
    <location>
        <begin position="202"/>
        <end position="225"/>
    </location>
</feature>
<accession>A0A846MPZ9</accession>
<reference evidence="2 3" key="1">
    <citation type="submission" date="2020-03" db="EMBL/GenBank/DDBJ databases">
        <title>Genomic Encyclopedia of Type Strains, Phase IV (KMG-IV): sequencing the most valuable type-strain genomes for metagenomic binning, comparative biology and taxonomic classification.</title>
        <authorList>
            <person name="Goeker M."/>
        </authorList>
    </citation>
    <scope>NUCLEOTIDE SEQUENCE [LARGE SCALE GENOMIC DNA]</scope>
    <source>
        <strain evidence="2 3">DSM 5718</strain>
    </source>
</reference>
<dbReference type="AlphaFoldDB" id="A0A846MPZ9"/>
<organism evidence="2 3">
    <name type="scientific">Thermonema lapsum</name>
    <dbReference type="NCBI Taxonomy" id="28195"/>
    <lineage>
        <taxon>Bacteria</taxon>
        <taxon>Pseudomonadati</taxon>
        <taxon>Bacteroidota</taxon>
        <taxon>Cytophagia</taxon>
        <taxon>Cytophagales</taxon>
        <taxon>Thermonemataceae</taxon>
        <taxon>Thermonema</taxon>
    </lineage>
</organism>
<dbReference type="EMBL" id="JAASRN010000002">
    <property type="protein sequence ID" value="NIK73643.1"/>
    <property type="molecule type" value="Genomic_DNA"/>
</dbReference>
<name>A0A846MPZ9_9BACT</name>
<sequence>MKTQIRLLFLFFSWIPHILFAQKIDLREEQIVVNRKEGKVILPYTLENGPLIYEFDTELYYSHDGGKTFQGPLKRVSGHIGKRVLAGDKRVIWHYEKEAPDFDGKNIQFKIKARYEPSVLNLRNEGAALYSLVVPGLGNPKVRYYKGWKWKYRWVVTTLLAYGTAGAAIWQYNTAQASYNDYLQADLPDQAISLYDKANQQLLLASGLAAVSAAIWGGDVVRVFFRGLYNRKDKHHLKKLNEKMDIEAGIVPQATSQQQLVPSLRLTFRF</sequence>
<evidence type="ECO:0000313" key="2">
    <source>
        <dbReference type="EMBL" id="NIK73643.1"/>
    </source>
</evidence>
<comment type="caution">
    <text evidence="2">The sequence shown here is derived from an EMBL/GenBank/DDBJ whole genome shotgun (WGS) entry which is preliminary data.</text>
</comment>
<keyword evidence="3" id="KW-1185">Reference proteome</keyword>